<dbReference type="Gene3D" id="3.40.50.10860">
    <property type="entry name" value="Leucine Dehydrogenase, chain A, domain 1"/>
    <property type="match status" value="1"/>
</dbReference>
<dbReference type="Pfam" id="PF07521">
    <property type="entry name" value="RMMBL"/>
    <property type="match status" value="1"/>
</dbReference>
<dbReference type="Pfam" id="PF10996">
    <property type="entry name" value="Beta-Casp"/>
    <property type="match status" value="1"/>
</dbReference>
<evidence type="ECO:0000256" key="5">
    <source>
        <dbReference type="ARBA" id="ARBA00022857"/>
    </source>
</evidence>
<dbReference type="Gene3D" id="3.40.50.10890">
    <property type="match status" value="1"/>
</dbReference>
<dbReference type="EMBL" id="JADCNL010000013">
    <property type="protein sequence ID" value="KAG0455484.1"/>
    <property type="molecule type" value="Genomic_DNA"/>
</dbReference>
<evidence type="ECO:0000313" key="16">
    <source>
        <dbReference type="Proteomes" id="UP000636800"/>
    </source>
</evidence>
<dbReference type="InterPro" id="IPR020631">
    <property type="entry name" value="THF_DH/CycHdrlase_NAD-bd_dom"/>
</dbReference>
<dbReference type="FunFam" id="3.40.50.10860:FF:000001">
    <property type="entry name" value="Bifunctional protein FolD"/>
    <property type="match status" value="1"/>
</dbReference>
<keyword evidence="6" id="KW-0560">Oxidoreductase</keyword>
<dbReference type="InterPro" id="IPR036866">
    <property type="entry name" value="RibonucZ/Hydroxyglut_hydro"/>
</dbReference>
<reference evidence="16 17" key="1">
    <citation type="journal article" date="2020" name="Nat. Food">
        <title>A phased Vanilla planifolia genome enables genetic improvement of flavour and production.</title>
        <authorList>
            <person name="Hasing T."/>
            <person name="Tang H."/>
            <person name="Brym M."/>
            <person name="Khazi F."/>
            <person name="Huang T."/>
            <person name="Chambers A.H."/>
        </authorList>
    </citation>
    <scope>NUCLEOTIDE SEQUENCE [LARGE SCALE GENOMIC DNA]</scope>
    <source>
        <tissue evidence="15">Leaf</tissue>
    </source>
</reference>
<evidence type="ECO:0000313" key="17">
    <source>
        <dbReference type="Proteomes" id="UP000639772"/>
    </source>
</evidence>
<evidence type="ECO:0000256" key="11">
    <source>
        <dbReference type="ARBA" id="ARBA00058319"/>
    </source>
</evidence>
<dbReference type="PROSITE" id="PS00767">
    <property type="entry name" value="THF_DHG_CYH_2"/>
    <property type="match status" value="1"/>
</dbReference>
<comment type="pathway">
    <text evidence="1">One-carbon metabolism; tetrahydrofolate interconversion.</text>
</comment>
<protein>
    <recommendedName>
        <fullName evidence="13">Beta-Casp domain-containing protein</fullName>
    </recommendedName>
</protein>
<evidence type="ECO:0000256" key="7">
    <source>
        <dbReference type="ARBA" id="ARBA00023238"/>
    </source>
</evidence>
<dbReference type="InterPro" id="IPR000672">
    <property type="entry name" value="THF_DH/CycHdrlase"/>
</dbReference>
<dbReference type="SMART" id="SM01027">
    <property type="entry name" value="Beta-Casp"/>
    <property type="match status" value="1"/>
</dbReference>
<dbReference type="InterPro" id="IPR046346">
    <property type="entry name" value="Aminoacid_DH-like_N_sf"/>
</dbReference>
<dbReference type="InterPro" id="IPR022712">
    <property type="entry name" value="Beta_Casp"/>
</dbReference>
<keyword evidence="3" id="KW-0554">One-carbon metabolism</keyword>
<dbReference type="CDD" id="cd01080">
    <property type="entry name" value="NAD_bind_m-THF_DH_Cyclohyd"/>
    <property type="match status" value="1"/>
</dbReference>
<dbReference type="InterPro" id="IPR036291">
    <property type="entry name" value="NAD(P)-bd_dom_sf"/>
</dbReference>
<keyword evidence="7" id="KW-0601">Photorespiration</keyword>
<dbReference type="InterPro" id="IPR011108">
    <property type="entry name" value="RMMBL"/>
</dbReference>
<evidence type="ECO:0000256" key="8">
    <source>
        <dbReference type="ARBA" id="ARBA00023268"/>
    </source>
</evidence>
<dbReference type="NCBIfam" id="NF010783">
    <property type="entry name" value="PRK14186.1"/>
    <property type="match status" value="1"/>
</dbReference>
<dbReference type="GO" id="GO:0009853">
    <property type="term" value="P:photorespiration"/>
    <property type="evidence" value="ECO:0007669"/>
    <property type="project" value="UniProtKB-KW"/>
</dbReference>
<dbReference type="GO" id="GO:0004488">
    <property type="term" value="F:methylenetetrahydrofolate dehydrogenase (NADP+) activity"/>
    <property type="evidence" value="ECO:0007669"/>
    <property type="project" value="UniProtKB-EC"/>
</dbReference>
<comment type="function">
    <text evidence="11">Catalyzes the oxidation of 5,10-methylenetetrahydrofolate to 5,10-methenyltetrahydrofolate and then the hydrolysis of 5,10-methenyltetrahydrofolate to 10-formyltetrahydrofolate.</text>
</comment>
<dbReference type="OrthoDB" id="10249535at2759"/>
<dbReference type="PANTHER" id="PTHR48099:SF5">
    <property type="entry name" value="C-1-TETRAHYDROFOLATE SYNTHASE, CYTOPLASMIC"/>
    <property type="match status" value="1"/>
</dbReference>
<evidence type="ECO:0000256" key="9">
    <source>
        <dbReference type="ARBA" id="ARBA00036357"/>
    </source>
</evidence>
<comment type="similarity">
    <text evidence="12">Belongs to the tetrahydrofolate dehydrogenase/cyclohydrolase family.</text>
</comment>
<keyword evidence="8" id="KW-0511">Multifunctional enzyme</keyword>
<comment type="caution">
    <text evidence="15">The sequence shown here is derived from an EMBL/GenBank/DDBJ whole genome shotgun (WGS) entry which is preliminary data.</text>
</comment>
<evidence type="ECO:0000313" key="15">
    <source>
        <dbReference type="EMBL" id="KAG0456714.1"/>
    </source>
</evidence>
<dbReference type="Pfam" id="PF02882">
    <property type="entry name" value="THF_DHG_CYH_C"/>
    <property type="match status" value="1"/>
</dbReference>
<evidence type="ECO:0000259" key="13">
    <source>
        <dbReference type="SMART" id="SM01027"/>
    </source>
</evidence>
<evidence type="ECO:0000256" key="2">
    <source>
        <dbReference type="ARBA" id="ARBA00011738"/>
    </source>
</evidence>
<evidence type="ECO:0000256" key="4">
    <source>
        <dbReference type="ARBA" id="ARBA00022801"/>
    </source>
</evidence>
<comment type="subunit">
    <text evidence="2">Homodimer.</text>
</comment>
<gene>
    <name evidence="15" type="ORF">HPP92_024502</name>
    <name evidence="14" type="ORF">HPP92_024776</name>
</gene>
<evidence type="ECO:0000256" key="1">
    <source>
        <dbReference type="ARBA" id="ARBA00004777"/>
    </source>
</evidence>
<dbReference type="PANTHER" id="PTHR48099">
    <property type="entry name" value="C-1-TETRAHYDROFOLATE SYNTHASE, CYTOPLASMIC-RELATED"/>
    <property type="match status" value="1"/>
</dbReference>
<proteinExistence type="inferred from homology"/>
<dbReference type="Pfam" id="PF00763">
    <property type="entry name" value="THF_DHG_CYH"/>
    <property type="match status" value="1"/>
</dbReference>
<dbReference type="HAMAP" id="MF_01576">
    <property type="entry name" value="THF_DHG_CYH"/>
    <property type="match status" value="1"/>
</dbReference>
<keyword evidence="16" id="KW-1185">Reference proteome</keyword>
<dbReference type="Proteomes" id="UP000636800">
    <property type="component" value="Chromosome 13"/>
</dbReference>
<evidence type="ECO:0000256" key="3">
    <source>
        <dbReference type="ARBA" id="ARBA00022563"/>
    </source>
</evidence>
<dbReference type="InterPro" id="IPR020630">
    <property type="entry name" value="THF_DH/CycHdrlase_cat_dom"/>
</dbReference>
<keyword evidence="4" id="KW-0378">Hydrolase</keyword>
<dbReference type="GO" id="GO:0005829">
    <property type="term" value="C:cytosol"/>
    <property type="evidence" value="ECO:0007669"/>
    <property type="project" value="TreeGrafter"/>
</dbReference>
<sequence>MGSKITSKEVPMDIRNNKWSLRDEKQSALFDRSLLNAPGPCVLFATPGMISGGFSLEAFKQWAPSEKNLVTLPGYCVAGTIGHKLMCGKPTQINLDKDTCINVRCQIHQLSFSPHTDAKGIMDLVGFLSPKHVMLVHGEKPKMATLKGRIETELGIPCFVPENNECVQIPSSQHIKVAFQREFLRNSFNLDLSNASHGQHCVSDSVLRHEITEFGREERTAEGILVMEKNKMPKIVTQDELLHILGAEEHLVQMAYCCPVKLKNGDTGERNLSSGQLTAALLQLLVKEVKSKIACSFIRVNSDHLEIESFKARVCLKKLCPHRLKQGGCDVVSDVFFCCSWLLIDDELARKVLCIMRDVELEPNQTYLLPHQFAEPVQRRRRWHFAGPFAIAGKAVPLLLSFFSRGDSMASMVAFSDCSSSAAGRLLLSFGRRGLHAHCSPPISWTNVCRNRWRFSAVTPVALVTEASSKIIDGKSIAKKIRDEIAGEIVSIKDSTGIVPGLAVILVGSRKDSQTYVRNKKKACDAVGIASYEVNLPEDCKEEEVIKHISEFNSNPAIHGILVQLPLPRQMNEEKILNAVSIEKDVDGFHPLNIGRLAMQGRDPLFVPCTPKGCMELLHQYEIGIKGKRAVVIGRSNIVGMPVALLLQRENATVCMVHSYTKNPAEITSQADIVISAAGVANLVRGNWLKPGAVVIDVGINPIDDPEDRRGYRLVGDVCFEEARAVAAAITPVPGGVGPMTIAMLLSNTLSSAKRIHGLS</sequence>
<evidence type="ECO:0000313" key="14">
    <source>
        <dbReference type="EMBL" id="KAG0455484.1"/>
    </source>
</evidence>
<evidence type="ECO:0000256" key="6">
    <source>
        <dbReference type="ARBA" id="ARBA00023002"/>
    </source>
</evidence>
<dbReference type="Gene3D" id="3.60.15.10">
    <property type="entry name" value="Ribonuclease Z/Hydroxyacylglutathione hydrolase-like"/>
    <property type="match status" value="1"/>
</dbReference>
<dbReference type="SUPFAM" id="SSF53223">
    <property type="entry name" value="Aminoacid dehydrogenase-like, N-terminal domain"/>
    <property type="match status" value="1"/>
</dbReference>
<dbReference type="AlphaFoldDB" id="A0A835UBE0"/>
<dbReference type="SUPFAM" id="SSF56281">
    <property type="entry name" value="Metallo-hydrolase/oxidoreductase"/>
    <property type="match status" value="1"/>
</dbReference>
<comment type="catalytic activity">
    <reaction evidence="9">
        <text>(6R)-5,10-methenyltetrahydrofolate + H2O = (6R)-10-formyltetrahydrofolate + H(+)</text>
        <dbReference type="Rhea" id="RHEA:23700"/>
        <dbReference type="ChEBI" id="CHEBI:15377"/>
        <dbReference type="ChEBI" id="CHEBI:15378"/>
        <dbReference type="ChEBI" id="CHEBI:57455"/>
        <dbReference type="ChEBI" id="CHEBI:195366"/>
        <dbReference type="EC" id="3.5.4.9"/>
    </reaction>
</comment>
<dbReference type="EMBL" id="JADCNM010000013">
    <property type="protein sequence ID" value="KAG0456714.1"/>
    <property type="molecule type" value="Genomic_DNA"/>
</dbReference>
<dbReference type="Proteomes" id="UP000639772">
    <property type="component" value="Chromosome 13"/>
</dbReference>
<dbReference type="GO" id="GO:0035999">
    <property type="term" value="P:tetrahydrofolate interconversion"/>
    <property type="evidence" value="ECO:0007669"/>
    <property type="project" value="TreeGrafter"/>
</dbReference>
<keyword evidence="5" id="KW-0521">NADP</keyword>
<name>A0A835UBE0_VANPL</name>
<dbReference type="Gene3D" id="3.40.50.720">
    <property type="entry name" value="NAD(P)-binding Rossmann-like Domain"/>
    <property type="match status" value="1"/>
</dbReference>
<dbReference type="PRINTS" id="PR00085">
    <property type="entry name" value="THFDHDRGNASE"/>
</dbReference>
<dbReference type="GO" id="GO:0004477">
    <property type="term" value="F:methenyltetrahydrofolate cyclohydrolase activity"/>
    <property type="evidence" value="ECO:0007669"/>
    <property type="project" value="UniProtKB-EC"/>
</dbReference>
<accession>A0A835UBE0</accession>
<dbReference type="InterPro" id="IPR020867">
    <property type="entry name" value="THF_DH/CycHdrlase_CS"/>
</dbReference>
<dbReference type="FunFam" id="3.40.50.720:FF:000006">
    <property type="entry name" value="Bifunctional protein FolD"/>
    <property type="match status" value="1"/>
</dbReference>
<dbReference type="SUPFAM" id="SSF51735">
    <property type="entry name" value="NAD(P)-binding Rossmann-fold domains"/>
    <property type="match status" value="1"/>
</dbReference>
<organism evidence="15 17">
    <name type="scientific">Vanilla planifolia</name>
    <name type="common">Vanilla</name>
    <dbReference type="NCBI Taxonomy" id="51239"/>
    <lineage>
        <taxon>Eukaryota</taxon>
        <taxon>Viridiplantae</taxon>
        <taxon>Streptophyta</taxon>
        <taxon>Embryophyta</taxon>
        <taxon>Tracheophyta</taxon>
        <taxon>Spermatophyta</taxon>
        <taxon>Magnoliopsida</taxon>
        <taxon>Liliopsida</taxon>
        <taxon>Asparagales</taxon>
        <taxon>Orchidaceae</taxon>
        <taxon>Vanilloideae</taxon>
        <taxon>Vanilleae</taxon>
        <taxon>Vanilla</taxon>
    </lineage>
</organism>
<feature type="domain" description="Beta-Casp" evidence="13">
    <location>
        <begin position="2"/>
        <end position="85"/>
    </location>
</feature>
<evidence type="ECO:0000256" key="10">
    <source>
        <dbReference type="ARBA" id="ARBA00052194"/>
    </source>
</evidence>
<comment type="catalytic activity">
    <reaction evidence="10">
        <text>(6R)-5,10-methylene-5,6,7,8-tetrahydrofolate + NADP(+) = (6R)-5,10-methenyltetrahydrofolate + NADPH</text>
        <dbReference type="Rhea" id="RHEA:22812"/>
        <dbReference type="ChEBI" id="CHEBI:15636"/>
        <dbReference type="ChEBI" id="CHEBI:57455"/>
        <dbReference type="ChEBI" id="CHEBI:57783"/>
        <dbReference type="ChEBI" id="CHEBI:58349"/>
        <dbReference type="EC" id="1.5.1.5"/>
    </reaction>
</comment>
<evidence type="ECO:0000256" key="12">
    <source>
        <dbReference type="ARBA" id="ARBA00061364"/>
    </source>
</evidence>